<evidence type="ECO:0000256" key="5">
    <source>
        <dbReference type="PROSITE-ProRule" id="PRU00288"/>
    </source>
</evidence>
<evidence type="ECO:0000256" key="2">
    <source>
        <dbReference type="ARBA" id="ARBA00022723"/>
    </source>
</evidence>
<feature type="compositionally biased region" description="Basic and acidic residues" evidence="6">
    <location>
        <begin position="194"/>
        <end position="209"/>
    </location>
</feature>
<dbReference type="OrthoDB" id="10266696at2759"/>
<evidence type="ECO:0000256" key="4">
    <source>
        <dbReference type="ARBA" id="ARBA00022833"/>
    </source>
</evidence>
<dbReference type="GO" id="GO:0008270">
    <property type="term" value="F:zinc ion binding"/>
    <property type="evidence" value="ECO:0007669"/>
    <property type="project" value="UniProtKB-KW"/>
</dbReference>
<evidence type="ECO:0000313" key="8">
    <source>
        <dbReference type="EMBL" id="KMS96793.1"/>
    </source>
</evidence>
<feature type="region of interest" description="Disordered" evidence="6">
    <location>
        <begin position="191"/>
        <end position="212"/>
    </location>
</feature>
<feature type="domain" description="Arf-GAP" evidence="7">
    <location>
        <begin position="13"/>
        <end position="127"/>
    </location>
</feature>
<accession>A0A0J8B9X7</accession>
<dbReference type="eggNOG" id="KOG0703">
    <property type="taxonomic scope" value="Eukaryota"/>
</dbReference>
<dbReference type="Gene3D" id="1.10.220.150">
    <property type="entry name" value="Arf GTPase activating protein"/>
    <property type="match status" value="1"/>
</dbReference>
<dbReference type="SMART" id="SM00105">
    <property type="entry name" value="ArfGap"/>
    <property type="match status" value="1"/>
</dbReference>
<dbReference type="InterPro" id="IPR001164">
    <property type="entry name" value="ArfGAP_dom"/>
</dbReference>
<evidence type="ECO:0000313" key="9">
    <source>
        <dbReference type="Proteomes" id="UP000035740"/>
    </source>
</evidence>
<dbReference type="Proteomes" id="UP000035740">
    <property type="component" value="Unassembled WGS sequence"/>
</dbReference>
<dbReference type="PROSITE" id="PS50115">
    <property type="entry name" value="ARFGAP"/>
    <property type="match status" value="1"/>
</dbReference>
<name>A0A0J8B9X7_BETVV</name>
<keyword evidence="4" id="KW-0862">Zinc</keyword>
<keyword evidence="1" id="KW-0343">GTPase activation</keyword>
<reference evidence="8 9" key="1">
    <citation type="journal article" date="2014" name="Nature">
        <title>The genome of the recently domesticated crop plant sugar beet (Beta vulgaris).</title>
        <authorList>
            <person name="Dohm J.C."/>
            <person name="Minoche A.E."/>
            <person name="Holtgrawe D."/>
            <person name="Capella-Gutierrez S."/>
            <person name="Zakrzewski F."/>
            <person name="Tafer H."/>
            <person name="Rupp O."/>
            <person name="Sorensen T.R."/>
            <person name="Stracke R."/>
            <person name="Reinhardt R."/>
            <person name="Goesmann A."/>
            <person name="Kraft T."/>
            <person name="Schulz B."/>
            <person name="Stadler P.F."/>
            <person name="Schmidt T."/>
            <person name="Gabaldon T."/>
            <person name="Lehrach H."/>
            <person name="Weisshaar B."/>
            <person name="Himmelbauer H."/>
        </authorList>
    </citation>
    <scope>NUCLEOTIDE SEQUENCE [LARGE SCALE GENOMIC DNA]</scope>
    <source>
        <tissue evidence="8">Taproot</tissue>
    </source>
</reference>
<dbReference type="Pfam" id="PF01412">
    <property type="entry name" value="ArfGap"/>
    <property type="match status" value="1"/>
</dbReference>
<protein>
    <recommendedName>
        <fullName evidence="7">Arf-GAP domain-containing protein</fullName>
    </recommendedName>
</protein>
<keyword evidence="9" id="KW-1185">Reference proteome</keyword>
<dbReference type="PRINTS" id="PR00405">
    <property type="entry name" value="REVINTRACTNG"/>
</dbReference>
<dbReference type="InterPro" id="IPR044520">
    <property type="entry name" value="ARF_GAP_AGD5/15"/>
</dbReference>
<dbReference type="AlphaFoldDB" id="A0A0J8B9X7"/>
<evidence type="ECO:0000256" key="6">
    <source>
        <dbReference type="SAM" id="MobiDB-lite"/>
    </source>
</evidence>
<dbReference type="Gramene" id="KMS96793">
    <property type="protein sequence ID" value="KMS96793"/>
    <property type="gene ID" value="BVRB_8g199760"/>
</dbReference>
<keyword evidence="2" id="KW-0479">Metal-binding</keyword>
<dbReference type="FunFam" id="1.10.220.150:FF:000009">
    <property type="entry name" value="stromal membrane-associated protein 1 isoform X1"/>
    <property type="match status" value="1"/>
</dbReference>
<organism evidence="8 9">
    <name type="scientific">Beta vulgaris subsp. vulgaris</name>
    <name type="common">Beet</name>
    <dbReference type="NCBI Taxonomy" id="3555"/>
    <lineage>
        <taxon>Eukaryota</taxon>
        <taxon>Viridiplantae</taxon>
        <taxon>Streptophyta</taxon>
        <taxon>Embryophyta</taxon>
        <taxon>Tracheophyta</taxon>
        <taxon>Spermatophyta</taxon>
        <taxon>Magnoliopsida</taxon>
        <taxon>eudicotyledons</taxon>
        <taxon>Gunneridae</taxon>
        <taxon>Pentapetalae</taxon>
        <taxon>Caryophyllales</taxon>
        <taxon>Chenopodiaceae</taxon>
        <taxon>Betoideae</taxon>
        <taxon>Beta</taxon>
    </lineage>
</organism>
<evidence type="ECO:0000259" key="7">
    <source>
        <dbReference type="PROSITE" id="PS50115"/>
    </source>
</evidence>
<proteinExistence type="predicted"/>
<dbReference type="InterPro" id="IPR037278">
    <property type="entry name" value="ARFGAP/RecO"/>
</dbReference>
<dbReference type="InterPro" id="IPR038508">
    <property type="entry name" value="ArfGAP_dom_sf"/>
</dbReference>
<dbReference type="CDD" id="cd08204">
    <property type="entry name" value="ArfGap"/>
    <property type="match status" value="1"/>
</dbReference>
<evidence type="ECO:0000256" key="3">
    <source>
        <dbReference type="ARBA" id="ARBA00022771"/>
    </source>
</evidence>
<dbReference type="SUPFAM" id="SSF57863">
    <property type="entry name" value="ArfGap/RecO-like zinc finger"/>
    <property type="match status" value="1"/>
</dbReference>
<gene>
    <name evidence="8" type="ORF">BVRB_8g199760</name>
</gene>
<sequence length="492" mass="54665">MNPKPKEFSSKHIKILEGLFKLPENKECADCRSRAPRWASINLGIFICLQCSGVHRSLGVHISKVRSATLDTWLPEQVAFMQSMGNEKSNAYWEKELPQHYNRGQIEKFIHAKYVEKRWIPIDSRVKSPPRILQKLGSSRSGRRFGSIAEWTNNQHSCKVRRDCLTGERDGISSSHGSGEVHKDCAVNKNLHQQPEKKENSKPSKDPDVKCVNGELSKVPAQVVPNAAPKAPNGSLLKSVREVSKIKSLTANAIPAVPSPKVDYADELFKRLCIDDSADNDSSADTSSWVHFDSEQEAFKPETEIVQKPDVQEVLISEARLTPKSRASKIHPGPEIEDVQTAMVPFETGHFSEHQKDVTNNDKSLSEKPKLVSASSVHLQRLAMLAEGVSFRDAPSVPGSMHQGIDSFQQHQLNINRETVQCTAGTQMPMQNFQPVKMAVNAAPYTKSSLYAPAITNNGMLTTPARDPPAALPVSGYDYDFSFLTQGMFTKR</sequence>
<dbReference type="PANTHER" id="PTHR46419">
    <property type="entry name" value="ADP-RIBOSYLATION FACTOR GTPASE-ACTIVATING PROTEIN AGD5"/>
    <property type="match status" value="1"/>
</dbReference>
<dbReference type="PANTHER" id="PTHR46419:SF3">
    <property type="entry name" value="ADP-RIBOSYLATION FACTOR GTPASE-ACTIVATING PROTEIN AGD15-RELATED"/>
    <property type="match status" value="1"/>
</dbReference>
<dbReference type="GO" id="GO:0005096">
    <property type="term" value="F:GTPase activator activity"/>
    <property type="evidence" value="ECO:0007669"/>
    <property type="project" value="UniProtKB-KW"/>
</dbReference>
<keyword evidence="3 5" id="KW-0863">Zinc-finger</keyword>
<evidence type="ECO:0000256" key="1">
    <source>
        <dbReference type="ARBA" id="ARBA00022468"/>
    </source>
</evidence>
<dbReference type="EMBL" id="KQ090361">
    <property type="protein sequence ID" value="KMS96793.1"/>
    <property type="molecule type" value="Genomic_DNA"/>
</dbReference>
<dbReference type="OMA" id="WIPRNSK"/>